<gene>
    <name evidence="1" type="ORF">L3081_03810</name>
</gene>
<dbReference type="Proteomes" id="UP001139646">
    <property type="component" value="Unassembled WGS sequence"/>
</dbReference>
<proteinExistence type="predicted"/>
<dbReference type="EMBL" id="JAKKSL010000001">
    <property type="protein sequence ID" value="MCI2282693.1"/>
    <property type="molecule type" value="Genomic_DNA"/>
</dbReference>
<evidence type="ECO:0000313" key="2">
    <source>
        <dbReference type="Proteomes" id="UP001139646"/>
    </source>
</evidence>
<keyword evidence="2" id="KW-1185">Reference proteome</keyword>
<dbReference type="Gene3D" id="3.40.50.1820">
    <property type="entry name" value="alpha/beta hydrolase"/>
    <property type="match status" value="1"/>
</dbReference>
<evidence type="ECO:0000313" key="1">
    <source>
        <dbReference type="EMBL" id="MCI2282693.1"/>
    </source>
</evidence>
<evidence type="ECO:0008006" key="3">
    <source>
        <dbReference type="Google" id="ProtNLM"/>
    </source>
</evidence>
<protein>
    <recommendedName>
        <fullName evidence="3">Pimeloyl-[acyl-carrier protein] methyl ester esterase</fullName>
    </recommendedName>
</protein>
<reference evidence="1" key="1">
    <citation type="submission" date="2022-01" db="EMBL/GenBank/DDBJ databases">
        <title>Colwellia maritima, isolated from seawater.</title>
        <authorList>
            <person name="Kristyanto S."/>
            <person name="Jung J."/>
            <person name="Jeon C.O."/>
        </authorList>
    </citation>
    <scope>NUCLEOTIDE SEQUENCE</scope>
    <source>
        <strain evidence="1">MSW7</strain>
    </source>
</reference>
<dbReference type="InterPro" id="IPR029058">
    <property type="entry name" value="AB_hydrolase_fold"/>
</dbReference>
<accession>A0ABS9WXH2</accession>
<comment type="caution">
    <text evidence="1">The sequence shown here is derived from an EMBL/GenBank/DDBJ whole genome shotgun (WGS) entry which is preliminary data.</text>
</comment>
<organism evidence="1 2">
    <name type="scientific">Colwellia maritima</name>
    <dbReference type="NCBI Taxonomy" id="2912588"/>
    <lineage>
        <taxon>Bacteria</taxon>
        <taxon>Pseudomonadati</taxon>
        <taxon>Pseudomonadota</taxon>
        <taxon>Gammaproteobacteria</taxon>
        <taxon>Alteromonadales</taxon>
        <taxon>Colwelliaceae</taxon>
        <taxon>Colwellia</taxon>
    </lineage>
</organism>
<dbReference type="SUPFAM" id="SSF53474">
    <property type="entry name" value="alpha/beta-Hydrolases"/>
    <property type="match status" value="1"/>
</dbReference>
<sequence length="165" mass="18846">MITVASSPRFLEDKTQCDENSQLSWPGIKPSVLTAFHQQLHVDIQKTITGFLKIQAMGSPHIRQDIKLISELVFQHKMASKATLDQSLQLLESSDYREKLQLITQPFFRMYGNADSLVPKSIIEKVNKLAQQSDVYIFKQASHAPFISHADDFKAILINWLLKTF</sequence>
<dbReference type="RefSeq" id="WP_242283618.1">
    <property type="nucleotide sequence ID" value="NZ_JAKKSL010000001.1"/>
</dbReference>
<name>A0ABS9WXH2_9GAMM</name>